<evidence type="ECO:0000313" key="2">
    <source>
        <dbReference type="EMBL" id="KFM57537.1"/>
    </source>
</evidence>
<dbReference type="Proteomes" id="UP000054359">
    <property type="component" value="Unassembled WGS sequence"/>
</dbReference>
<keyword evidence="1" id="KW-0812">Transmembrane</keyword>
<keyword evidence="3" id="KW-1185">Reference proteome</keyword>
<organism evidence="2 3">
    <name type="scientific">Stegodyphus mimosarum</name>
    <name type="common">African social velvet spider</name>
    <dbReference type="NCBI Taxonomy" id="407821"/>
    <lineage>
        <taxon>Eukaryota</taxon>
        <taxon>Metazoa</taxon>
        <taxon>Ecdysozoa</taxon>
        <taxon>Arthropoda</taxon>
        <taxon>Chelicerata</taxon>
        <taxon>Arachnida</taxon>
        <taxon>Araneae</taxon>
        <taxon>Araneomorphae</taxon>
        <taxon>Entelegynae</taxon>
        <taxon>Eresoidea</taxon>
        <taxon>Eresidae</taxon>
        <taxon>Stegodyphus</taxon>
    </lineage>
</organism>
<dbReference type="AlphaFoldDB" id="A0A087SXE8"/>
<keyword evidence="1" id="KW-1133">Transmembrane helix</keyword>
<evidence type="ECO:0000256" key="1">
    <source>
        <dbReference type="SAM" id="Phobius"/>
    </source>
</evidence>
<gene>
    <name evidence="2" type="ORF">X975_17747</name>
</gene>
<feature type="transmembrane region" description="Helical" evidence="1">
    <location>
        <begin position="61"/>
        <end position="83"/>
    </location>
</feature>
<feature type="non-terminal residue" evidence="2">
    <location>
        <position position="110"/>
    </location>
</feature>
<proteinExistence type="predicted"/>
<dbReference type="EMBL" id="KK112394">
    <property type="protein sequence ID" value="KFM57537.1"/>
    <property type="molecule type" value="Genomic_DNA"/>
</dbReference>
<reference evidence="2 3" key="1">
    <citation type="submission" date="2013-11" db="EMBL/GenBank/DDBJ databases">
        <title>Genome sequencing of Stegodyphus mimosarum.</title>
        <authorList>
            <person name="Bechsgaard J."/>
        </authorList>
    </citation>
    <scope>NUCLEOTIDE SEQUENCE [LARGE SCALE GENOMIC DNA]</scope>
</reference>
<protein>
    <submittedName>
        <fullName evidence="2">Uncharacterized protein</fullName>
    </submittedName>
</protein>
<sequence length="110" mass="13125">MLAVCQTSMAMEVMFSLFQKSTRLQDYRTVKELTLNLNFHIVLLEFAVVLYRCCYSCYGDILKFVCLFVIILHFLIFICHISFSRLLKFFKHFINFNYINQNCFSFLPFG</sequence>
<evidence type="ECO:0000313" key="3">
    <source>
        <dbReference type="Proteomes" id="UP000054359"/>
    </source>
</evidence>
<keyword evidence="1" id="KW-0472">Membrane</keyword>
<accession>A0A087SXE8</accession>
<name>A0A087SXE8_STEMI</name>